<evidence type="ECO:0000313" key="4">
    <source>
        <dbReference type="Proteomes" id="UP000019487"/>
    </source>
</evidence>
<evidence type="ECO:0000259" key="2">
    <source>
        <dbReference type="PROSITE" id="PS51253"/>
    </source>
</evidence>
<dbReference type="EMBL" id="AYSA01001404">
    <property type="protein sequence ID" value="ESZ89449.1"/>
    <property type="molecule type" value="Genomic_DNA"/>
</dbReference>
<dbReference type="Proteomes" id="UP000019487">
    <property type="component" value="Unassembled WGS sequence"/>
</dbReference>
<dbReference type="InterPro" id="IPR006600">
    <property type="entry name" value="HTH_CenpB_DNA-bd_dom"/>
</dbReference>
<dbReference type="GO" id="GO:0003677">
    <property type="term" value="F:DNA binding"/>
    <property type="evidence" value="ECO:0007669"/>
    <property type="project" value="UniProtKB-KW"/>
</dbReference>
<dbReference type="AlphaFoldDB" id="W9C3F1"/>
<feature type="domain" description="HTH CENPB-type" evidence="2">
    <location>
        <begin position="29"/>
        <end position="98"/>
    </location>
</feature>
<name>W9C3F1_SCLBF</name>
<accession>W9C3F1</accession>
<comment type="caution">
    <text evidence="3">The sequence shown here is derived from an EMBL/GenBank/DDBJ whole genome shotgun (WGS) entry which is preliminary data.</text>
</comment>
<organism evidence="3 4">
    <name type="scientific">Sclerotinia borealis (strain F-4128)</name>
    <dbReference type="NCBI Taxonomy" id="1432307"/>
    <lineage>
        <taxon>Eukaryota</taxon>
        <taxon>Fungi</taxon>
        <taxon>Dikarya</taxon>
        <taxon>Ascomycota</taxon>
        <taxon>Pezizomycotina</taxon>
        <taxon>Leotiomycetes</taxon>
        <taxon>Helotiales</taxon>
        <taxon>Sclerotiniaceae</taxon>
        <taxon>Sclerotinia</taxon>
    </lineage>
</organism>
<sequence length="149" mass="17595">MSRWSAAKLYNVPETILRNRMNSLTPLQECRPPTQKLTKLEEEVILQYILDMDTRGFASRLSGVEDMANDILDTRGAHHVGKLWAHRFVQRQPELKTRFNRVYDFQRALCEDPKLIEGWFRLVSNMRAKYGILDCDFYNFDETGFMMAR</sequence>
<dbReference type="Pfam" id="PF03221">
    <property type="entry name" value="HTH_Tnp_Tc5"/>
    <property type="match status" value="1"/>
</dbReference>
<evidence type="ECO:0000256" key="1">
    <source>
        <dbReference type="ARBA" id="ARBA00023125"/>
    </source>
</evidence>
<dbReference type="PROSITE" id="PS51253">
    <property type="entry name" value="HTH_CENPB"/>
    <property type="match status" value="1"/>
</dbReference>
<evidence type="ECO:0000313" key="3">
    <source>
        <dbReference type="EMBL" id="ESZ89449.1"/>
    </source>
</evidence>
<protein>
    <recommendedName>
        <fullName evidence="2">HTH CENPB-type domain-containing protein</fullName>
    </recommendedName>
</protein>
<keyword evidence="1" id="KW-0238">DNA-binding</keyword>
<keyword evidence="4" id="KW-1185">Reference proteome</keyword>
<proteinExistence type="predicted"/>
<dbReference type="OrthoDB" id="3439594at2759"/>
<gene>
    <name evidence="3" type="ORF">SBOR_10170</name>
</gene>
<dbReference type="HOGENOM" id="CLU_013929_8_1_1"/>
<reference evidence="3 4" key="1">
    <citation type="journal article" date="2014" name="Genome Announc.">
        <title>Draft genome sequence of Sclerotinia borealis, a psychrophilic plant pathogenic fungus.</title>
        <authorList>
            <person name="Mardanov A.V."/>
            <person name="Beletsky A.V."/>
            <person name="Kadnikov V.V."/>
            <person name="Ignatov A.N."/>
            <person name="Ravin N.V."/>
        </authorList>
    </citation>
    <scope>NUCLEOTIDE SEQUENCE [LARGE SCALE GENOMIC DNA]</scope>
    <source>
        <strain evidence="4">F-4157</strain>
    </source>
</reference>